<keyword evidence="9" id="KW-1185">Reference proteome</keyword>
<dbReference type="InterPro" id="IPR001347">
    <property type="entry name" value="SIS_dom"/>
</dbReference>
<comment type="similarity">
    <text evidence="1 4">Belongs to the SIS family. GutQ/KpsF subfamily.</text>
</comment>
<dbReference type="Gene3D" id="3.10.580.10">
    <property type="entry name" value="CBS-domain"/>
    <property type="match status" value="1"/>
</dbReference>
<dbReference type="Gene3D" id="3.40.50.10490">
    <property type="entry name" value="Glucose-6-phosphate isomerase like protein, domain 1"/>
    <property type="match status" value="1"/>
</dbReference>
<gene>
    <name evidence="8" type="ORF">O4H32_03580</name>
</gene>
<evidence type="ECO:0000259" key="7">
    <source>
        <dbReference type="PROSITE" id="PS51464"/>
    </source>
</evidence>
<dbReference type="InterPro" id="IPR004800">
    <property type="entry name" value="KdsD/KpsF-type"/>
</dbReference>
<evidence type="ECO:0000313" key="9">
    <source>
        <dbReference type="Proteomes" id="UP001068379"/>
    </source>
</evidence>
<keyword evidence="3 5" id="KW-0129">CBS domain</keyword>
<feature type="domain" description="CBS" evidence="6">
    <location>
        <begin position="210"/>
        <end position="267"/>
    </location>
</feature>
<proteinExistence type="inferred from homology"/>
<evidence type="ECO:0000256" key="5">
    <source>
        <dbReference type="PROSITE-ProRule" id="PRU00703"/>
    </source>
</evidence>
<comment type="caution">
    <text evidence="8">The sequence shown here is derived from an EMBL/GenBank/DDBJ whole genome shotgun (WGS) entry which is preliminary data.</text>
</comment>
<evidence type="ECO:0000256" key="4">
    <source>
        <dbReference type="PIRNR" id="PIRNR004692"/>
    </source>
</evidence>
<name>A0ABT4M1S2_9BURK</name>
<dbReference type="GO" id="GO:0016853">
    <property type="term" value="F:isomerase activity"/>
    <property type="evidence" value="ECO:0007669"/>
    <property type="project" value="UniProtKB-KW"/>
</dbReference>
<dbReference type="Pfam" id="PF01380">
    <property type="entry name" value="SIS"/>
    <property type="match status" value="1"/>
</dbReference>
<evidence type="ECO:0000256" key="2">
    <source>
        <dbReference type="ARBA" id="ARBA00022737"/>
    </source>
</evidence>
<dbReference type="Proteomes" id="UP001068379">
    <property type="component" value="Unassembled WGS sequence"/>
</dbReference>
<evidence type="ECO:0000256" key="3">
    <source>
        <dbReference type="ARBA" id="ARBA00023122"/>
    </source>
</evidence>
<dbReference type="InterPro" id="IPR035474">
    <property type="entry name" value="SIS_Kpsf"/>
</dbReference>
<dbReference type="Pfam" id="PF00571">
    <property type="entry name" value="CBS"/>
    <property type="match status" value="2"/>
</dbReference>
<reference evidence="8" key="1">
    <citation type="submission" date="2022-12" db="EMBL/GenBank/DDBJ databases">
        <title>Bacterial isolates from different developmental stages of Nematostella vectensis.</title>
        <authorList>
            <person name="Fraune S."/>
        </authorList>
    </citation>
    <scope>NUCLEOTIDE SEQUENCE</scope>
    <source>
        <strain evidence="8">G21619-S1</strain>
    </source>
</reference>
<dbReference type="InterPro" id="IPR046342">
    <property type="entry name" value="CBS_dom_sf"/>
</dbReference>
<dbReference type="PROSITE" id="PS51371">
    <property type="entry name" value="CBS"/>
    <property type="match status" value="2"/>
</dbReference>
<dbReference type="PANTHER" id="PTHR42745:SF1">
    <property type="entry name" value="ARABINOSE 5-PHOSPHATE ISOMERASE KDSD"/>
    <property type="match status" value="1"/>
</dbReference>
<dbReference type="NCBIfam" id="TIGR00393">
    <property type="entry name" value="kpsF"/>
    <property type="match status" value="1"/>
</dbReference>
<dbReference type="PANTHER" id="PTHR42745">
    <property type="match status" value="1"/>
</dbReference>
<evidence type="ECO:0000256" key="1">
    <source>
        <dbReference type="ARBA" id="ARBA00008165"/>
    </source>
</evidence>
<dbReference type="EMBL" id="JAPWHE010000001">
    <property type="protein sequence ID" value="MCZ4329039.1"/>
    <property type="molecule type" value="Genomic_DNA"/>
</dbReference>
<feature type="domain" description="SIS" evidence="7">
    <location>
        <begin position="41"/>
        <end position="184"/>
    </location>
</feature>
<dbReference type="InterPro" id="IPR046348">
    <property type="entry name" value="SIS_dom_sf"/>
</dbReference>
<dbReference type="SUPFAM" id="SSF53697">
    <property type="entry name" value="SIS domain"/>
    <property type="match status" value="1"/>
</dbReference>
<dbReference type="InterPro" id="IPR000644">
    <property type="entry name" value="CBS_dom"/>
</dbReference>
<keyword evidence="2" id="KW-0677">Repeat</keyword>
<evidence type="ECO:0000313" key="8">
    <source>
        <dbReference type="EMBL" id="MCZ4329039.1"/>
    </source>
</evidence>
<organism evidence="8 9">
    <name type="scientific">Castellaniella denitrificans</name>
    <dbReference type="NCBI Taxonomy" id="56119"/>
    <lineage>
        <taxon>Bacteria</taxon>
        <taxon>Pseudomonadati</taxon>
        <taxon>Pseudomonadota</taxon>
        <taxon>Betaproteobacteria</taxon>
        <taxon>Burkholderiales</taxon>
        <taxon>Alcaligenaceae</taxon>
        <taxon>Castellaniella</taxon>
    </lineage>
</organism>
<evidence type="ECO:0000259" key="6">
    <source>
        <dbReference type="PROSITE" id="PS51371"/>
    </source>
</evidence>
<dbReference type="CDD" id="cd05014">
    <property type="entry name" value="SIS_Kpsf"/>
    <property type="match status" value="1"/>
</dbReference>
<dbReference type="CDD" id="cd04604">
    <property type="entry name" value="CBS_pair_SIS_assoc"/>
    <property type="match status" value="1"/>
</dbReference>
<keyword evidence="8" id="KW-0413">Isomerase</keyword>
<dbReference type="PIRSF" id="PIRSF004692">
    <property type="entry name" value="KdsD_KpsF"/>
    <property type="match status" value="1"/>
</dbReference>
<dbReference type="PROSITE" id="PS51464">
    <property type="entry name" value="SIS"/>
    <property type="match status" value="1"/>
</dbReference>
<dbReference type="RefSeq" id="WP_269356742.1">
    <property type="nucleotide sequence ID" value="NZ_JAPWHE010000001.1"/>
</dbReference>
<feature type="domain" description="CBS" evidence="6">
    <location>
        <begin position="276"/>
        <end position="328"/>
    </location>
</feature>
<dbReference type="InterPro" id="IPR050986">
    <property type="entry name" value="GutQ/KpsF_isomerases"/>
</dbReference>
<accession>A0ABT4M1S2</accession>
<sequence>MHAHPRPSPEAIRASADRTFGIEIQALQALQGRIDARFAQAVGLILDCPGRVVVTGIGKSGHVARKIAATLASTGTPAFFMHAAEAIHGDLGMLTGQDILLAISYSGSAQELITIISVAKRMGTRIIALTGHAGSELAISADLTLDAAVDQEACPLNLAPTASTTAALVLGDAIAVACLEARGFNRDDFARSHPGGALGRRLLTSVADIMRSGAALPRVAPDTLIPDALTEMSAKGMGMTIVLEAGRPVGLFTDGDLRRMIAQHGDIRALPVSAGMSRHPRSIAADAPAIEAATIMDEHKLNQMLVLDGDGLLLGALHMHDLLAAKVI</sequence>
<protein>
    <submittedName>
        <fullName evidence="8">KpsF/GutQ family sugar-phosphate isomerase</fullName>
    </submittedName>
</protein>